<protein>
    <recommendedName>
        <fullName evidence="3">Ankyrin repeat domain-containing protein</fullName>
    </recommendedName>
</protein>
<dbReference type="PANTHER" id="PTHR46586">
    <property type="entry name" value="ANKYRIN REPEAT-CONTAINING PROTEIN"/>
    <property type="match status" value="1"/>
</dbReference>
<dbReference type="OrthoDB" id="549039at2759"/>
<dbReference type="SUPFAM" id="SSF48403">
    <property type="entry name" value="Ankyrin repeat"/>
    <property type="match status" value="1"/>
</dbReference>
<evidence type="ECO:0000313" key="1">
    <source>
        <dbReference type="EMBL" id="KXZ40966.1"/>
    </source>
</evidence>
<dbReference type="AlphaFoldDB" id="A0A150FTP8"/>
<dbReference type="EMBL" id="LSYV01001100">
    <property type="protein sequence ID" value="KXZ40966.1"/>
    <property type="molecule type" value="Genomic_DNA"/>
</dbReference>
<dbReference type="InterPro" id="IPR036770">
    <property type="entry name" value="Ankyrin_rpt-contain_sf"/>
</dbReference>
<dbReference type="InterPro" id="IPR052050">
    <property type="entry name" value="SecEffector_AnkRepeat"/>
</dbReference>
<comment type="caution">
    <text evidence="1">The sequence shown here is derived from an EMBL/GenBank/DDBJ whole genome shotgun (WGS) entry which is preliminary data.</text>
</comment>
<dbReference type="PANTHER" id="PTHR46586:SF3">
    <property type="entry name" value="ANKYRIN REPEAT-CONTAINING PROTEIN"/>
    <property type="match status" value="1"/>
</dbReference>
<accession>A0A150FTP8</accession>
<evidence type="ECO:0008006" key="3">
    <source>
        <dbReference type="Google" id="ProtNLM"/>
    </source>
</evidence>
<evidence type="ECO:0000313" key="2">
    <source>
        <dbReference type="Proteomes" id="UP000075714"/>
    </source>
</evidence>
<dbReference type="Proteomes" id="UP000075714">
    <property type="component" value="Unassembled WGS sequence"/>
</dbReference>
<dbReference type="Gene3D" id="1.25.40.20">
    <property type="entry name" value="Ankyrin repeat-containing domain"/>
    <property type="match status" value="1"/>
</dbReference>
<keyword evidence="2" id="KW-1185">Reference proteome</keyword>
<name>A0A150FTP8_GONPE</name>
<gene>
    <name evidence="1" type="ORF">GPECTOR_1105g382</name>
</gene>
<reference evidence="2" key="1">
    <citation type="journal article" date="2016" name="Nat. Commun.">
        <title>The Gonium pectorale genome demonstrates co-option of cell cycle regulation during the evolution of multicellularity.</title>
        <authorList>
            <person name="Hanschen E.R."/>
            <person name="Marriage T.N."/>
            <person name="Ferris P.J."/>
            <person name="Hamaji T."/>
            <person name="Toyoda A."/>
            <person name="Fujiyama A."/>
            <person name="Neme R."/>
            <person name="Noguchi H."/>
            <person name="Minakuchi Y."/>
            <person name="Suzuki M."/>
            <person name="Kawai-Toyooka H."/>
            <person name="Smith D.R."/>
            <person name="Sparks H."/>
            <person name="Anderson J."/>
            <person name="Bakaric R."/>
            <person name="Luria V."/>
            <person name="Karger A."/>
            <person name="Kirschner M.W."/>
            <person name="Durand P.M."/>
            <person name="Michod R.E."/>
            <person name="Nozaki H."/>
            <person name="Olson B.J."/>
        </authorList>
    </citation>
    <scope>NUCLEOTIDE SEQUENCE [LARGE SCALE GENOMIC DNA]</scope>
    <source>
        <strain evidence="2">NIES-2863</strain>
    </source>
</reference>
<sequence length="141" mass="14983">MAWLRERGCEWGYSCFSDAAGSGCEEAVEWLMARGCPMEANGYAYTAACRNGDLAMARLLRRLGVPWGPAGDVVSRALHDSPLPMVRWLLEAGCPVGDYEAARAAAVGRPSGREEALGLLEAHRQRTRGAVAGVGGPVGSY</sequence>
<proteinExistence type="predicted"/>
<organism evidence="1 2">
    <name type="scientific">Gonium pectorale</name>
    <name type="common">Green alga</name>
    <dbReference type="NCBI Taxonomy" id="33097"/>
    <lineage>
        <taxon>Eukaryota</taxon>
        <taxon>Viridiplantae</taxon>
        <taxon>Chlorophyta</taxon>
        <taxon>core chlorophytes</taxon>
        <taxon>Chlorophyceae</taxon>
        <taxon>CS clade</taxon>
        <taxon>Chlamydomonadales</taxon>
        <taxon>Volvocaceae</taxon>
        <taxon>Gonium</taxon>
    </lineage>
</organism>